<feature type="chain" id="PRO_5046100353" evidence="4">
    <location>
        <begin position="19"/>
        <end position="302"/>
    </location>
</feature>
<evidence type="ECO:0000256" key="1">
    <source>
        <dbReference type="ARBA" id="ARBA00010333"/>
    </source>
</evidence>
<organism evidence="7 8">
    <name type="scientific">Rugosimonospora acidiphila</name>
    <dbReference type="NCBI Taxonomy" id="556531"/>
    <lineage>
        <taxon>Bacteria</taxon>
        <taxon>Bacillati</taxon>
        <taxon>Actinomycetota</taxon>
        <taxon>Actinomycetes</taxon>
        <taxon>Micromonosporales</taxon>
        <taxon>Micromonosporaceae</taxon>
        <taxon>Rugosimonospora</taxon>
    </lineage>
</organism>
<dbReference type="InterPro" id="IPR001638">
    <property type="entry name" value="Solute-binding_3/MltF_N"/>
</dbReference>
<dbReference type="InterPro" id="IPR001320">
    <property type="entry name" value="Iontro_rcpt_C"/>
</dbReference>
<evidence type="ECO:0000259" key="6">
    <source>
        <dbReference type="SMART" id="SM00079"/>
    </source>
</evidence>
<feature type="domain" description="Solute-binding protein family 3/N-terminal" evidence="5">
    <location>
        <begin position="65"/>
        <end position="286"/>
    </location>
</feature>
<dbReference type="CDD" id="cd13690">
    <property type="entry name" value="PBP2_GluB"/>
    <property type="match status" value="1"/>
</dbReference>
<keyword evidence="2" id="KW-0813">Transport</keyword>
<keyword evidence="3 4" id="KW-0732">Signal</keyword>
<keyword evidence="8" id="KW-1185">Reference proteome</keyword>
<protein>
    <submittedName>
        <fullName evidence="7">Glutamate ABC transporter substrate-binding protein</fullName>
    </submittedName>
</protein>
<feature type="domain" description="Ionotropic glutamate receptor C-terminal" evidence="6">
    <location>
        <begin position="65"/>
        <end position="285"/>
    </location>
</feature>
<dbReference type="PANTHER" id="PTHR30085">
    <property type="entry name" value="AMINO ACID ABC TRANSPORTER PERMEASE"/>
    <property type="match status" value="1"/>
</dbReference>
<evidence type="ECO:0000256" key="3">
    <source>
        <dbReference type="ARBA" id="ARBA00022729"/>
    </source>
</evidence>
<dbReference type="RefSeq" id="WP_345626289.1">
    <property type="nucleotide sequence ID" value="NZ_BAABJQ010000002.1"/>
</dbReference>
<dbReference type="Pfam" id="PF00497">
    <property type="entry name" value="SBP_bac_3"/>
    <property type="match status" value="1"/>
</dbReference>
<reference evidence="8" key="1">
    <citation type="journal article" date="2019" name="Int. J. Syst. Evol. Microbiol.">
        <title>The Global Catalogue of Microorganisms (GCM) 10K type strain sequencing project: providing services to taxonomists for standard genome sequencing and annotation.</title>
        <authorList>
            <consortium name="The Broad Institute Genomics Platform"/>
            <consortium name="The Broad Institute Genome Sequencing Center for Infectious Disease"/>
            <person name="Wu L."/>
            <person name="Ma J."/>
        </authorList>
    </citation>
    <scope>NUCLEOTIDE SEQUENCE [LARGE SCALE GENOMIC DNA]</scope>
    <source>
        <strain evidence="8">JCM 18304</strain>
    </source>
</reference>
<sequence>MRTIRVTVAVAVSVVALAITGCGSTSDLDSGSGGGGPRPEPTIGYQLKAAGSLSGSVQAIKDKGKLVVGTKFDQPGFGLQNPTSQQVEGFDAEIARLISIKIFGSPDKVEFKEAKTAVREQVIENGEVDLVVATYTINAARKEKIDFAGPYFQAGQDVLVRKDNTSIASVTDLAGKRVCTQQNSTSLKNLQDKVPGLKPQTLDSYALCAEGVKDGTYDALSTDNVILLGLVSKSPDELKVINKPFTTEPYGIGLKKDDTELRTFVNDALDEIFTNGDWDKAWAKTAGQFLPEAPTKPSVDRY</sequence>
<dbReference type="SMART" id="SM00062">
    <property type="entry name" value="PBPb"/>
    <property type="match status" value="1"/>
</dbReference>
<evidence type="ECO:0000313" key="7">
    <source>
        <dbReference type="EMBL" id="GAA5179252.1"/>
    </source>
</evidence>
<evidence type="ECO:0000259" key="5">
    <source>
        <dbReference type="SMART" id="SM00062"/>
    </source>
</evidence>
<evidence type="ECO:0000256" key="4">
    <source>
        <dbReference type="SAM" id="SignalP"/>
    </source>
</evidence>
<gene>
    <name evidence="7" type="ORF">GCM10023322_08700</name>
</gene>
<feature type="signal peptide" evidence="4">
    <location>
        <begin position="1"/>
        <end position="18"/>
    </location>
</feature>
<dbReference type="SUPFAM" id="SSF53850">
    <property type="entry name" value="Periplasmic binding protein-like II"/>
    <property type="match status" value="1"/>
</dbReference>
<evidence type="ECO:0000313" key="8">
    <source>
        <dbReference type="Proteomes" id="UP001501570"/>
    </source>
</evidence>
<dbReference type="Proteomes" id="UP001501570">
    <property type="component" value="Unassembled WGS sequence"/>
</dbReference>
<comment type="caution">
    <text evidence="7">The sequence shown here is derived from an EMBL/GenBank/DDBJ whole genome shotgun (WGS) entry which is preliminary data.</text>
</comment>
<dbReference type="SMART" id="SM00079">
    <property type="entry name" value="PBPe"/>
    <property type="match status" value="1"/>
</dbReference>
<accession>A0ABP9RJZ8</accession>
<dbReference type="PANTHER" id="PTHR30085:SF6">
    <property type="entry name" value="ABC TRANSPORTER GLUTAMINE-BINDING PROTEIN GLNH"/>
    <property type="match status" value="1"/>
</dbReference>
<dbReference type="InterPro" id="IPR051455">
    <property type="entry name" value="Bact_solute-bind_prot3"/>
</dbReference>
<name>A0ABP9RJZ8_9ACTN</name>
<dbReference type="EMBL" id="BAABJQ010000002">
    <property type="protein sequence ID" value="GAA5179252.1"/>
    <property type="molecule type" value="Genomic_DNA"/>
</dbReference>
<proteinExistence type="inferred from homology"/>
<comment type="similarity">
    <text evidence="1">Belongs to the bacterial solute-binding protein 3 family.</text>
</comment>
<dbReference type="PROSITE" id="PS51257">
    <property type="entry name" value="PROKAR_LIPOPROTEIN"/>
    <property type="match status" value="1"/>
</dbReference>
<evidence type="ECO:0000256" key="2">
    <source>
        <dbReference type="ARBA" id="ARBA00022448"/>
    </source>
</evidence>
<dbReference type="Gene3D" id="3.40.190.10">
    <property type="entry name" value="Periplasmic binding protein-like II"/>
    <property type="match status" value="2"/>
</dbReference>